<protein>
    <recommendedName>
        <fullName evidence="2">Polysaccharide lyase 14 domain-containing protein</fullName>
    </recommendedName>
</protein>
<evidence type="ECO:0000313" key="3">
    <source>
        <dbReference type="EMBL" id="TFY69162.1"/>
    </source>
</evidence>
<feature type="domain" description="Polysaccharide lyase 14" evidence="2">
    <location>
        <begin position="101"/>
        <end position="316"/>
    </location>
</feature>
<name>A0A4Y9Z3L9_9APHY</name>
<keyword evidence="1" id="KW-0732">Signal</keyword>
<dbReference type="AlphaFoldDB" id="A0A4Y9Z3L9"/>
<feature type="signal peptide" evidence="1">
    <location>
        <begin position="1"/>
        <end position="24"/>
    </location>
</feature>
<evidence type="ECO:0000259" key="2">
    <source>
        <dbReference type="Pfam" id="PF21294"/>
    </source>
</evidence>
<dbReference type="InterPro" id="IPR048958">
    <property type="entry name" value="Polysacc_lyase_14"/>
</dbReference>
<evidence type="ECO:0000256" key="1">
    <source>
        <dbReference type="SAM" id="SignalP"/>
    </source>
</evidence>
<dbReference type="EMBL" id="SEKV01000015">
    <property type="protein sequence ID" value="TFY69162.1"/>
    <property type="molecule type" value="Genomic_DNA"/>
</dbReference>
<comment type="caution">
    <text evidence="3">The sequence shown here is derived from an EMBL/GenBank/DDBJ whole genome shotgun (WGS) entry which is preliminary data.</text>
</comment>
<dbReference type="PANTHER" id="PTHR40124:SF1">
    <property type="entry name" value="DISAGGREGATASE RELATED REPEAT PROTEIN"/>
    <property type="match status" value="1"/>
</dbReference>
<accession>A0A4Y9Z3L9</accession>
<feature type="chain" id="PRO_5021238712" description="Polysaccharide lyase 14 domain-containing protein" evidence="1">
    <location>
        <begin position="25"/>
        <end position="359"/>
    </location>
</feature>
<sequence>MPRFIVSGCISALLLGMDVASAASSPIVPPASLASMYALTASTALPAPTSALSASDAASYLVSSWGLSNGKIQNGASNLAFVDDPFPNNSSSSLSDSADGNTTSPVLQVTYPAGSYSHDTGGAQFYALWNTSSNSSGSGENWNSMLVTYEVAFDADFDWVKGGKLPGLRGGPDVYGCSGGEAANGSNCFTSRTMWRTDGDGEVYAYALESKKFCDSSNVMCNDDGYGTSIDRGAFSFQSGAWNRVTMLVSLNNPVNKANGQVALYYNNVPAITLSSLQFRSTSDVNIGGLFFSTFFGGSNSSWATPNTTHTYFRGFQMWASSAASNGTASSALKCQPRRWGPDSFSLSVGLLVFVYAML</sequence>
<dbReference type="Pfam" id="PF21294">
    <property type="entry name" value="Polysacc_lyase_14"/>
    <property type="match status" value="1"/>
</dbReference>
<gene>
    <name evidence="3" type="ORF">EVJ58_g592</name>
</gene>
<dbReference type="Gene3D" id="2.60.120.200">
    <property type="match status" value="1"/>
</dbReference>
<proteinExistence type="predicted"/>
<reference evidence="3 4" key="1">
    <citation type="submission" date="2019-01" db="EMBL/GenBank/DDBJ databases">
        <title>Genome sequencing of the rare red list fungi Fomitopsis rosea.</title>
        <authorList>
            <person name="Buettner E."/>
            <person name="Kellner H."/>
        </authorList>
    </citation>
    <scope>NUCLEOTIDE SEQUENCE [LARGE SCALE GENOMIC DNA]</scope>
    <source>
        <strain evidence="3 4">DSM 105464</strain>
    </source>
</reference>
<dbReference type="PANTHER" id="PTHR40124">
    <property type="match status" value="1"/>
</dbReference>
<organism evidence="3 4">
    <name type="scientific">Rhodofomes roseus</name>
    <dbReference type="NCBI Taxonomy" id="34475"/>
    <lineage>
        <taxon>Eukaryota</taxon>
        <taxon>Fungi</taxon>
        <taxon>Dikarya</taxon>
        <taxon>Basidiomycota</taxon>
        <taxon>Agaricomycotina</taxon>
        <taxon>Agaricomycetes</taxon>
        <taxon>Polyporales</taxon>
        <taxon>Rhodofomes</taxon>
    </lineage>
</organism>
<dbReference type="STRING" id="34475.A0A4Y9Z3L9"/>
<dbReference type="Proteomes" id="UP000298390">
    <property type="component" value="Unassembled WGS sequence"/>
</dbReference>
<evidence type="ECO:0000313" key="4">
    <source>
        <dbReference type="Proteomes" id="UP000298390"/>
    </source>
</evidence>